<dbReference type="InterPro" id="IPR058627">
    <property type="entry name" value="MdtA-like_C"/>
</dbReference>
<proteinExistence type="inferred from homology"/>
<evidence type="ECO:0000313" key="8">
    <source>
        <dbReference type="EMBL" id="QFY43471.1"/>
    </source>
</evidence>
<keyword evidence="9" id="KW-1185">Reference proteome</keyword>
<evidence type="ECO:0000259" key="4">
    <source>
        <dbReference type="Pfam" id="PF25876"/>
    </source>
</evidence>
<dbReference type="FunCoup" id="A0A5Q0BMK0">
    <property type="interactions" value="437"/>
</dbReference>
<dbReference type="PANTHER" id="PTHR30158">
    <property type="entry name" value="ACRA/E-RELATED COMPONENT OF DRUG EFFLUX TRANSPORTER"/>
    <property type="match status" value="1"/>
</dbReference>
<feature type="domain" description="Multidrug resistance protein MdtA-like C-terminal permuted SH3" evidence="7">
    <location>
        <begin position="333"/>
        <end position="393"/>
    </location>
</feature>
<dbReference type="NCBIfam" id="TIGR01730">
    <property type="entry name" value="RND_mfp"/>
    <property type="match status" value="1"/>
</dbReference>
<evidence type="ECO:0000259" key="5">
    <source>
        <dbReference type="Pfam" id="PF25917"/>
    </source>
</evidence>
<organism evidence="8 9">
    <name type="scientific">Candidatus Methylospira mobilis</name>
    <dbReference type="NCBI Taxonomy" id="1808979"/>
    <lineage>
        <taxon>Bacteria</taxon>
        <taxon>Pseudomonadati</taxon>
        <taxon>Pseudomonadota</taxon>
        <taxon>Gammaproteobacteria</taxon>
        <taxon>Methylococcales</taxon>
        <taxon>Methylococcaceae</taxon>
        <taxon>Candidatus Methylospira</taxon>
    </lineage>
</organism>
<dbReference type="OrthoDB" id="9800613at2"/>
<dbReference type="GO" id="GO:0022857">
    <property type="term" value="F:transmembrane transporter activity"/>
    <property type="evidence" value="ECO:0007669"/>
    <property type="project" value="InterPro"/>
</dbReference>
<dbReference type="FunFam" id="2.40.420.20:FF:000001">
    <property type="entry name" value="Efflux RND transporter periplasmic adaptor subunit"/>
    <property type="match status" value="1"/>
</dbReference>
<evidence type="ECO:0000259" key="6">
    <source>
        <dbReference type="Pfam" id="PF25944"/>
    </source>
</evidence>
<evidence type="ECO:0000256" key="2">
    <source>
        <dbReference type="ARBA" id="ARBA00009477"/>
    </source>
</evidence>
<comment type="similarity">
    <text evidence="2">Belongs to the membrane fusion protein (MFP) (TC 8.A.1) family.</text>
</comment>
<feature type="domain" description="Multidrug resistance protein MdtA-like alpha-helical hairpin" evidence="4">
    <location>
        <begin position="130"/>
        <end position="199"/>
    </location>
</feature>
<dbReference type="SUPFAM" id="SSF111369">
    <property type="entry name" value="HlyD-like secretion proteins"/>
    <property type="match status" value="1"/>
</dbReference>
<dbReference type="Gene3D" id="2.40.50.100">
    <property type="match status" value="1"/>
</dbReference>
<dbReference type="GO" id="GO:0005886">
    <property type="term" value="C:plasma membrane"/>
    <property type="evidence" value="ECO:0007669"/>
    <property type="project" value="UniProtKB-SubCell"/>
</dbReference>
<dbReference type="GO" id="GO:0046677">
    <property type="term" value="P:response to antibiotic"/>
    <property type="evidence" value="ECO:0007669"/>
    <property type="project" value="TreeGrafter"/>
</dbReference>
<dbReference type="Pfam" id="PF25944">
    <property type="entry name" value="Beta-barrel_RND"/>
    <property type="match status" value="1"/>
</dbReference>
<dbReference type="InterPro" id="IPR006143">
    <property type="entry name" value="RND_pump_MFP"/>
</dbReference>
<comment type="subcellular location">
    <subcellularLocation>
        <location evidence="1">Cell inner membrane</location>
        <topology evidence="1">Lipid-anchor</topology>
    </subcellularLocation>
</comment>
<dbReference type="Pfam" id="PF25967">
    <property type="entry name" value="RND-MFP_C"/>
    <property type="match status" value="1"/>
</dbReference>
<dbReference type="Pfam" id="PF25917">
    <property type="entry name" value="BSH_RND"/>
    <property type="match status" value="1"/>
</dbReference>
<feature type="domain" description="Multidrug resistance protein MdtA-like barrel-sandwich hybrid" evidence="5">
    <location>
        <begin position="91"/>
        <end position="230"/>
    </location>
</feature>
<dbReference type="Gene3D" id="2.40.30.170">
    <property type="match status" value="1"/>
</dbReference>
<dbReference type="InterPro" id="IPR058626">
    <property type="entry name" value="MdtA-like_b-barrel"/>
</dbReference>
<dbReference type="EMBL" id="CP044205">
    <property type="protein sequence ID" value="QFY43471.1"/>
    <property type="molecule type" value="Genomic_DNA"/>
</dbReference>
<keyword evidence="3" id="KW-0175">Coiled coil</keyword>
<dbReference type="RefSeq" id="WP_153249455.1">
    <property type="nucleotide sequence ID" value="NZ_CP044205.1"/>
</dbReference>
<dbReference type="Proteomes" id="UP000325755">
    <property type="component" value="Chromosome"/>
</dbReference>
<name>A0A5Q0BMK0_9GAMM</name>
<dbReference type="Gene3D" id="1.10.287.470">
    <property type="entry name" value="Helix hairpin bin"/>
    <property type="match status" value="1"/>
</dbReference>
<evidence type="ECO:0000313" key="9">
    <source>
        <dbReference type="Proteomes" id="UP000325755"/>
    </source>
</evidence>
<dbReference type="KEGG" id="mmob:F6R98_13290"/>
<evidence type="ECO:0000256" key="3">
    <source>
        <dbReference type="SAM" id="Coils"/>
    </source>
</evidence>
<dbReference type="InParanoid" id="A0A5Q0BMK0"/>
<protein>
    <submittedName>
        <fullName evidence="8">Efflux RND transporter periplasmic adaptor subunit</fullName>
    </submittedName>
</protein>
<feature type="coiled-coil region" evidence="3">
    <location>
        <begin position="123"/>
        <end position="150"/>
    </location>
</feature>
<reference evidence="8 9" key="1">
    <citation type="submission" date="2019-09" db="EMBL/GenBank/DDBJ databases">
        <title>Ecophysiology of the spiral-shaped methanotroph Methylospira mobilis as revealed by the complete genome sequence.</title>
        <authorList>
            <person name="Oshkin I.Y."/>
            <person name="Dedysh S.N."/>
            <person name="Miroshnikov K."/>
            <person name="Danilova O.V."/>
            <person name="Hakobyan A."/>
            <person name="Liesack W."/>
        </authorList>
    </citation>
    <scope>NUCLEOTIDE SEQUENCE [LARGE SCALE GENOMIC DNA]</scope>
    <source>
        <strain evidence="8 9">Shm1</strain>
    </source>
</reference>
<accession>A0A5Q0BMK0</accession>
<dbReference type="AlphaFoldDB" id="A0A5Q0BMK0"/>
<evidence type="ECO:0000256" key="1">
    <source>
        <dbReference type="ARBA" id="ARBA00004519"/>
    </source>
</evidence>
<dbReference type="Gene3D" id="2.40.420.20">
    <property type="match status" value="1"/>
</dbReference>
<sequence length="417" mass="45015">MRQHFPFPRNGLHVCPMTPDLSCFRIAGLFRGYHRGKVPVIAALLIVAGLGACKKAETPAPLLDIPFITVEPADVPIEKVWVATVDGLVNAEIRSQVTGYLVKRNYLEGSLVKKGQVLFEVDARPFQAALDEAKAQLAQAEAQHGKTALNVKRYRPLAQTQAISRQELDDAVQDDLSAAANVLAARAAVEKAAVNLGFTRIISPIDGVAGISNAQLGDLVGPSGTSGLLTTVSTIDPIKVFVPLGEKEYLLKAEKINKPQRDTEPQQHLDQLDLILANGSVHPYKGRFYFADRQVDVKTGTIMVATLFPNPGNILRPGQFAKVRYIDSMRTGALLVPQRAVMDVQGSNQLAVVGPDDKISFRPVQMGERYGSSWVVTSGLQAGERVVVEGLQKAKPGLQVKPVAWQSPSPAGDTPAR</sequence>
<dbReference type="InterPro" id="IPR058624">
    <property type="entry name" value="MdtA-like_HH"/>
</dbReference>
<gene>
    <name evidence="8" type="ORF">F6R98_13290</name>
</gene>
<feature type="domain" description="Multidrug resistance protein MdtA-like beta-barrel" evidence="6">
    <location>
        <begin position="269"/>
        <end position="324"/>
    </location>
</feature>
<dbReference type="InterPro" id="IPR058625">
    <property type="entry name" value="MdtA-like_BSH"/>
</dbReference>
<dbReference type="Pfam" id="PF25876">
    <property type="entry name" value="HH_MFP_RND"/>
    <property type="match status" value="1"/>
</dbReference>
<evidence type="ECO:0000259" key="7">
    <source>
        <dbReference type="Pfam" id="PF25967"/>
    </source>
</evidence>